<evidence type="ECO:0000256" key="1">
    <source>
        <dbReference type="ARBA" id="ARBA00022612"/>
    </source>
</evidence>
<gene>
    <name evidence="3" type="ORF">GGR46_003066</name>
</gene>
<keyword evidence="4" id="KW-1185">Reference proteome</keyword>
<feature type="domain" description="Terminase large subunit gp17-like C-terminal" evidence="2">
    <location>
        <begin position="273"/>
        <end position="420"/>
    </location>
</feature>
<dbReference type="InterPro" id="IPR035421">
    <property type="entry name" value="Terminase_6C"/>
</dbReference>
<reference evidence="3 4" key="1">
    <citation type="submission" date="2020-08" db="EMBL/GenBank/DDBJ databases">
        <title>Genomic Encyclopedia of Type Strains, Phase IV (KMG-IV): sequencing the most valuable type-strain genomes for metagenomic binning, comparative biology and taxonomic classification.</title>
        <authorList>
            <person name="Goeker M."/>
        </authorList>
    </citation>
    <scope>NUCLEOTIDE SEQUENCE [LARGE SCALE GENOMIC DNA]</scope>
    <source>
        <strain evidence="3 4">DSM 101806</strain>
    </source>
</reference>
<dbReference type="EMBL" id="JACIEH010000003">
    <property type="protein sequence ID" value="MBB4099494.1"/>
    <property type="molecule type" value="Genomic_DNA"/>
</dbReference>
<keyword evidence="1" id="KW-1188">Viral release from host cell</keyword>
<proteinExistence type="predicted"/>
<evidence type="ECO:0000259" key="2">
    <source>
        <dbReference type="Pfam" id="PF17289"/>
    </source>
</evidence>
<comment type="caution">
    <text evidence="3">The sequence shown here is derived from an EMBL/GenBank/DDBJ whole genome shotgun (WGS) entry which is preliminary data.</text>
</comment>
<sequence length="435" mass="46798">MRNRAAFEALMARTPDERAEAIRTLSGPQKREFAERWWQWAHAGQFEPEGDWRIWLIRAGRGFGKTRAGAEWVLARARANPAARIALVGGNIDDVHRVMIEGSSGLLAAAREDEKLVWHRSSGELRFPSGAQAHAYSAGAPDTLRGPEHDFAWCDELAKWGRGGETAWDNLMLGLRLGEHPQMLVTTTPRPVKLMRKVMALPGVIETRGQTRANPWLPRSFVEAMTADYGGTLLGRQELDGEMIEELQGALWNRALIEKLRVAETPELVRRVVGVDPPAGVGGDSCGIVAVGLGRDGKGYVIEDASVSGATPEGWAQAVAACAARHDASRVIAEKNQGGAMVKSVLLGADSALPVTLVHASQGKAARAEPVSLLYEAGKVRHAGAFPALEDELCGLVAGGGYEGPGRSPDRADALVWALTELMLSKRGKAAIRVL</sequence>
<evidence type="ECO:0000313" key="3">
    <source>
        <dbReference type="EMBL" id="MBB4099494.1"/>
    </source>
</evidence>
<name>A0A7W6JTX0_9SPHN</name>
<protein>
    <submittedName>
        <fullName evidence="3">Phage terminase large subunit-like protein</fullName>
    </submittedName>
</protein>
<dbReference type="Proteomes" id="UP000557392">
    <property type="component" value="Unassembled WGS sequence"/>
</dbReference>
<dbReference type="InterPro" id="IPR027417">
    <property type="entry name" value="P-loop_NTPase"/>
</dbReference>
<dbReference type="Pfam" id="PF03237">
    <property type="entry name" value="Terminase_6N"/>
    <property type="match status" value="1"/>
</dbReference>
<accession>A0A7W6JTX0</accession>
<dbReference type="Gene3D" id="3.30.420.240">
    <property type="match status" value="1"/>
</dbReference>
<evidence type="ECO:0000313" key="4">
    <source>
        <dbReference type="Proteomes" id="UP000557392"/>
    </source>
</evidence>
<dbReference type="Gene3D" id="3.40.50.300">
    <property type="entry name" value="P-loop containing nucleotide triphosphate hydrolases"/>
    <property type="match status" value="1"/>
</dbReference>
<dbReference type="Pfam" id="PF17289">
    <property type="entry name" value="Terminase_6C"/>
    <property type="match status" value="1"/>
</dbReference>
<dbReference type="AlphaFoldDB" id="A0A7W6JTX0"/>
<organism evidence="3 4">
    <name type="scientific">Sphingomonas kyeonggiensis</name>
    <dbReference type="NCBI Taxonomy" id="1268553"/>
    <lineage>
        <taxon>Bacteria</taxon>
        <taxon>Pseudomonadati</taxon>
        <taxon>Pseudomonadota</taxon>
        <taxon>Alphaproteobacteria</taxon>
        <taxon>Sphingomonadales</taxon>
        <taxon>Sphingomonadaceae</taxon>
        <taxon>Sphingomonas</taxon>
    </lineage>
</organism>